<dbReference type="PROSITE" id="PS50005">
    <property type="entry name" value="TPR"/>
    <property type="match status" value="5"/>
</dbReference>
<dbReference type="InterPro" id="IPR011990">
    <property type="entry name" value="TPR-like_helical_dom_sf"/>
</dbReference>
<dbReference type="GO" id="GO:0006493">
    <property type="term" value="P:protein O-linked glycosylation"/>
    <property type="evidence" value="ECO:0007669"/>
    <property type="project" value="InterPro"/>
</dbReference>
<dbReference type="InterPro" id="IPR037919">
    <property type="entry name" value="OGT"/>
</dbReference>
<keyword evidence="1" id="KW-0802">TPR repeat</keyword>
<dbReference type="Pfam" id="PF14559">
    <property type="entry name" value="TPR_19"/>
    <property type="match status" value="1"/>
</dbReference>
<proteinExistence type="predicted"/>
<keyword evidence="3" id="KW-1185">Reference proteome</keyword>
<dbReference type="PROSITE" id="PS50293">
    <property type="entry name" value="TPR_REGION"/>
    <property type="match status" value="1"/>
</dbReference>
<feature type="repeat" description="TPR" evidence="1">
    <location>
        <begin position="178"/>
        <end position="211"/>
    </location>
</feature>
<dbReference type="InterPro" id="IPR019734">
    <property type="entry name" value="TPR_rpt"/>
</dbReference>
<dbReference type="Proteomes" id="UP000592294">
    <property type="component" value="Unassembled WGS sequence"/>
</dbReference>
<reference evidence="2 3" key="1">
    <citation type="submission" date="2020-06" db="EMBL/GenBank/DDBJ databases">
        <title>Whole-genome sequence of Allochromatium humboldtianum DSM 21881, type strain.</title>
        <authorList>
            <person name="Kyndt J.A."/>
            <person name="Meyer T.E."/>
        </authorList>
    </citation>
    <scope>NUCLEOTIDE SEQUENCE [LARGE SCALE GENOMIC DNA]</scope>
    <source>
        <strain evidence="2 3">DSM 21881</strain>
    </source>
</reference>
<dbReference type="PANTHER" id="PTHR44366">
    <property type="entry name" value="UDP-N-ACETYLGLUCOSAMINE--PEPTIDE N-ACETYLGLUCOSAMINYLTRANSFERASE 110 KDA SUBUNIT"/>
    <property type="match status" value="1"/>
</dbReference>
<organism evidence="2 3">
    <name type="scientific">Allochromatium humboldtianum</name>
    <dbReference type="NCBI Taxonomy" id="504901"/>
    <lineage>
        <taxon>Bacteria</taxon>
        <taxon>Pseudomonadati</taxon>
        <taxon>Pseudomonadota</taxon>
        <taxon>Gammaproteobacteria</taxon>
        <taxon>Chromatiales</taxon>
        <taxon>Chromatiaceae</taxon>
        <taxon>Allochromatium</taxon>
    </lineage>
</organism>
<evidence type="ECO:0000256" key="1">
    <source>
        <dbReference type="PROSITE-ProRule" id="PRU00339"/>
    </source>
</evidence>
<dbReference type="RefSeq" id="WP_176977482.1">
    <property type="nucleotide sequence ID" value="NZ_JABZEO010000012.1"/>
</dbReference>
<sequence length="328" mass="35656">MSKKSTVIESQIESLVALFSDRRLTEALAGADRFIAEHPDHPFGWKLKGALLIEQNQPESALPILQRAIQLSPDEADLLNNFGIALRQTGRLSESLAASQKALGLRPNFAEGHHALAVVLLQMGFLKLAIEHAKEAVQLKPDFPEAWFNLGNACKDALLNEEALQAYVKAFQLRPDMPDVLNNLGNLLRELGKPLEALALYQKAQTIQPELATTYLNLGNLYLDLGQHERAASQYQQALQRDGALIGAQSNLCFCLASSAGADALASMRAAQDYRTMLAQSVQPYANWSAAMAAGQALRIGLVSGDLRLHPVGHFLENVLAELAGTDT</sequence>
<dbReference type="Pfam" id="PF13424">
    <property type="entry name" value="TPR_12"/>
    <property type="match status" value="1"/>
</dbReference>
<dbReference type="SMART" id="SM00028">
    <property type="entry name" value="TPR"/>
    <property type="match status" value="6"/>
</dbReference>
<dbReference type="PANTHER" id="PTHR44366:SF1">
    <property type="entry name" value="UDP-N-ACETYLGLUCOSAMINE--PEPTIDE N-ACETYLGLUCOSAMINYLTRANSFERASE 110 KDA SUBUNIT"/>
    <property type="match status" value="1"/>
</dbReference>
<feature type="repeat" description="TPR" evidence="1">
    <location>
        <begin position="212"/>
        <end position="245"/>
    </location>
</feature>
<feature type="repeat" description="TPR" evidence="1">
    <location>
        <begin position="42"/>
        <end position="75"/>
    </location>
</feature>
<dbReference type="SUPFAM" id="SSF48452">
    <property type="entry name" value="TPR-like"/>
    <property type="match status" value="1"/>
</dbReference>
<dbReference type="Pfam" id="PF13181">
    <property type="entry name" value="TPR_8"/>
    <property type="match status" value="1"/>
</dbReference>
<feature type="repeat" description="TPR" evidence="1">
    <location>
        <begin position="76"/>
        <end position="109"/>
    </location>
</feature>
<feature type="non-terminal residue" evidence="2">
    <location>
        <position position="328"/>
    </location>
</feature>
<dbReference type="GO" id="GO:0097363">
    <property type="term" value="F:protein O-acetylglucosaminyltransferase activity"/>
    <property type="evidence" value="ECO:0007669"/>
    <property type="project" value="TreeGrafter"/>
</dbReference>
<feature type="repeat" description="TPR" evidence="1">
    <location>
        <begin position="144"/>
        <end position="177"/>
    </location>
</feature>
<dbReference type="Gene3D" id="3.40.50.11380">
    <property type="match status" value="1"/>
</dbReference>
<evidence type="ECO:0000313" key="2">
    <source>
        <dbReference type="EMBL" id="NVZ10746.1"/>
    </source>
</evidence>
<dbReference type="AlphaFoldDB" id="A0A850REV2"/>
<comment type="caution">
    <text evidence="2">The sequence shown here is derived from an EMBL/GenBank/DDBJ whole genome shotgun (WGS) entry which is preliminary data.</text>
</comment>
<dbReference type="Gene3D" id="1.25.40.10">
    <property type="entry name" value="Tetratricopeptide repeat domain"/>
    <property type="match status" value="2"/>
</dbReference>
<accession>A0A850REV2</accession>
<gene>
    <name evidence="2" type="ORF">HW932_15890</name>
</gene>
<name>A0A850REV2_9GAMM</name>
<evidence type="ECO:0000313" key="3">
    <source>
        <dbReference type="Proteomes" id="UP000592294"/>
    </source>
</evidence>
<dbReference type="EMBL" id="JABZEO010000012">
    <property type="protein sequence ID" value="NVZ10746.1"/>
    <property type="molecule type" value="Genomic_DNA"/>
</dbReference>
<protein>
    <submittedName>
        <fullName evidence="2">Tetratricopeptide repeat protein</fullName>
    </submittedName>
</protein>